<comment type="subcellular location">
    <subcellularLocation>
        <location evidence="1">Cell inner membrane</location>
        <topology evidence="1">Single-pass type II membrane protein</topology>
        <orientation evidence="1">Periplasmic side</orientation>
    </subcellularLocation>
</comment>
<evidence type="ECO:0000256" key="7">
    <source>
        <dbReference type="ARBA" id="ARBA00023186"/>
    </source>
</evidence>
<dbReference type="InterPro" id="IPR023058">
    <property type="entry name" value="PPIase_PpiC_CS"/>
</dbReference>
<dbReference type="InterPro" id="IPR000297">
    <property type="entry name" value="PPIase_PpiC"/>
</dbReference>
<evidence type="ECO:0000259" key="13">
    <source>
        <dbReference type="PROSITE" id="PS50198"/>
    </source>
</evidence>
<dbReference type="SUPFAM" id="SSF54534">
    <property type="entry name" value="FKBP-like"/>
    <property type="match status" value="1"/>
</dbReference>
<evidence type="ECO:0000256" key="4">
    <source>
        <dbReference type="ARBA" id="ARBA00022692"/>
    </source>
</evidence>
<organism evidence="14">
    <name type="scientific">Vibrio sp. HB236076</name>
    <dbReference type="NCBI Taxonomy" id="3232307"/>
    <lineage>
        <taxon>Bacteria</taxon>
        <taxon>Pseudomonadati</taxon>
        <taxon>Pseudomonadota</taxon>
        <taxon>Gammaproteobacteria</taxon>
        <taxon>Vibrionales</taxon>
        <taxon>Vibrionaceae</taxon>
        <taxon>Vibrio</taxon>
    </lineage>
</organism>
<dbReference type="AlphaFoldDB" id="A0AB39HE98"/>
<keyword evidence="4 12" id="KW-0812">Transmembrane</keyword>
<dbReference type="NCBIfam" id="NF008054">
    <property type="entry name" value="PRK10788.1"/>
    <property type="match status" value="1"/>
</dbReference>
<dbReference type="InterPro" id="IPR046357">
    <property type="entry name" value="PPIase_dom_sf"/>
</dbReference>
<evidence type="ECO:0000256" key="6">
    <source>
        <dbReference type="ARBA" id="ARBA00023136"/>
    </source>
</evidence>
<gene>
    <name evidence="14" type="primary">ppiD</name>
    <name evidence="14" type="ORF">AB0763_09120</name>
</gene>
<keyword evidence="11" id="KW-0697">Rotamase</keyword>
<accession>A0AB39HE98</accession>
<feature type="transmembrane region" description="Helical" evidence="12">
    <location>
        <begin position="12"/>
        <end position="35"/>
    </location>
</feature>
<keyword evidence="11 14" id="KW-0413">Isomerase</keyword>
<dbReference type="PROSITE" id="PS01096">
    <property type="entry name" value="PPIC_PPIASE_1"/>
    <property type="match status" value="1"/>
</dbReference>
<dbReference type="GO" id="GO:0003755">
    <property type="term" value="F:peptidyl-prolyl cis-trans isomerase activity"/>
    <property type="evidence" value="ECO:0007669"/>
    <property type="project" value="UniProtKB-KW"/>
</dbReference>
<evidence type="ECO:0000256" key="3">
    <source>
        <dbReference type="ARBA" id="ARBA00022519"/>
    </source>
</evidence>
<protein>
    <recommendedName>
        <fullName evidence="9">Periplasmic chaperone PpiD</fullName>
    </recommendedName>
    <alternativeName>
        <fullName evidence="10">Periplasmic folding chaperone</fullName>
    </alternativeName>
</protein>
<keyword evidence="5 12" id="KW-1133">Transmembrane helix</keyword>
<dbReference type="InterPro" id="IPR052029">
    <property type="entry name" value="PpiD_chaperone"/>
</dbReference>
<evidence type="ECO:0000256" key="5">
    <source>
        <dbReference type="ARBA" id="ARBA00022989"/>
    </source>
</evidence>
<dbReference type="EMBL" id="CP162601">
    <property type="protein sequence ID" value="XDK24375.1"/>
    <property type="molecule type" value="Genomic_DNA"/>
</dbReference>
<dbReference type="Pfam" id="PF13624">
    <property type="entry name" value="SurA_N_3"/>
    <property type="match status" value="1"/>
</dbReference>
<keyword evidence="3" id="KW-0997">Cell inner membrane</keyword>
<name>A0AB39HE98_9VIBR</name>
<dbReference type="SUPFAM" id="SSF109998">
    <property type="entry name" value="Triger factor/SurA peptide-binding domain-like"/>
    <property type="match status" value="1"/>
</dbReference>
<evidence type="ECO:0000256" key="2">
    <source>
        <dbReference type="ARBA" id="ARBA00022475"/>
    </source>
</evidence>
<dbReference type="Gene3D" id="3.10.50.40">
    <property type="match status" value="1"/>
</dbReference>
<evidence type="ECO:0000256" key="11">
    <source>
        <dbReference type="PROSITE-ProRule" id="PRU00278"/>
    </source>
</evidence>
<dbReference type="GO" id="GO:0005886">
    <property type="term" value="C:plasma membrane"/>
    <property type="evidence" value="ECO:0007669"/>
    <property type="project" value="UniProtKB-SubCell"/>
</dbReference>
<dbReference type="Gene3D" id="1.10.4030.10">
    <property type="entry name" value="Porin chaperone SurA, peptide-binding domain"/>
    <property type="match status" value="1"/>
</dbReference>
<evidence type="ECO:0000256" key="10">
    <source>
        <dbReference type="ARBA" id="ARBA00042775"/>
    </source>
</evidence>
<dbReference type="KEGG" id="vih:AB0763_09120"/>
<evidence type="ECO:0000256" key="9">
    <source>
        <dbReference type="ARBA" id="ARBA00040743"/>
    </source>
</evidence>
<evidence type="ECO:0000256" key="12">
    <source>
        <dbReference type="SAM" id="Phobius"/>
    </source>
</evidence>
<proteinExistence type="inferred from homology"/>
<dbReference type="RefSeq" id="WP_306100433.1">
    <property type="nucleotide sequence ID" value="NZ_CP162601.1"/>
</dbReference>
<dbReference type="Pfam" id="PF00639">
    <property type="entry name" value="Rotamase"/>
    <property type="match status" value="1"/>
</dbReference>
<feature type="domain" description="PpiC" evidence="13">
    <location>
        <begin position="268"/>
        <end position="362"/>
    </location>
</feature>
<evidence type="ECO:0000256" key="8">
    <source>
        <dbReference type="ARBA" id="ARBA00038408"/>
    </source>
</evidence>
<reference evidence="14" key="1">
    <citation type="submission" date="2024-07" db="EMBL/GenBank/DDBJ databases">
        <title>Genome Analysis of a Potential Novel Vibrio Species Secreting pH- and Thermo-stable Alginate Lyase and its Application in Producing Alginate Oligosaccharides.</title>
        <authorList>
            <person name="Huang H."/>
            <person name="Bao K."/>
        </authorList>
    </citation>
    <scope>NUCLEOTIDE SEQUENCE</scope>
    <source>
        <strain evidence="14">HB236076</strain>
    </source>
</reference>
<sequence>MMDRLREGANSIVVKIILGLIILAFVFAGVGNYLVSGSNNNVAEVGSTPITRQDFESAYQNQRSRLQAQMGEYFGQLMAQPGYVDSLRQSVLQEMINDALMLQLADDLGLKISDQQVRQAIVDIPAFQNGGQFDKDTYQSALRVNGYTPDSFAQVMRRSLLQEQLTQALQNSEFSLPSEVKQQVSLLTQTRNIERLTITAEQFADQIELSDQDIEGYYQSNQEQFSRPEQFKLSYIEFSAQGLQSSASVTDQEIEAYYQEHLSDFTSEEQRRVRHILFRGDDAEQQAEAALKKLQDGANFAELAKAESQDGGSATKGGDLGWIEKGTMAPEFEQAAFSLANAGDLSGVVKTDFGYHLIQLEEIKAGDTQPLSEVQEQIKQDLVDNQVADQYYDLQNQIDQAAFESPDSLESAAKIAGVSIEHTDFISQDDLPEVLQYPAVEQALNSDEVKLQGLNSAAIEIGAEHIVVVRVDDSREATVLPLEEVKPQVIEQLKAQKSLDKAEELASQLVEGLAQGDDSLLAEHQLAFGDLETIDRRSPLANDVFAMKKPQDGKPTFTQSEDQQGNVVVIKLEGIGTSQQQVDESRYAEQLTQSLLQQDLTALITALRADTDIDVYLTSESDQ</sequence>
<dbReference type="PANTHER" id="PTHR47529">
    <property type="entry name" value="PEPTIDYL-PROLYL CIS-TRANS ISOMERASE D"/>
    <property type="match status" value="1"/>
</dbReference>
<keyword evidence="7" id="KW-0143">Chaperone</keyword>
<keyword evidence="6 12" id="KW-0472">Membrane</keyword>
<keyword evidence="2" id="KW-1003">Cell membrane</keyword>
<evidence type="ECO:0000256" key="1">
    <source>
        <dbReference type="ARBA" id="ARBA00004382"/>
    </source>
</evidence>
<dbReference type="InterPro" id="IPR027304">
    <property type="entry name" value="Trigger_fact/SurA_dom_sf"/>
</dbReference>
<dbReference type="PROSITE" id="PS50198">
    <property type="entry name" value="PPIC_PPIASE_2"/>
    <property type="match status" value="1"/>
</dbReference>
<dbReference type="PANTHER" id="PTHR47529:SF1">
    <property type="entry name" value="PERIPLASMIC CHAPERONE PPID"/>
    <property type="match status" value="1"/>
</dbReference>
<comment type="similarity">
    <text evidence="8">Belongs to the PpiD chaperone family.</text>
</comment>
<evidence type="ECO:0000313" key="14">
    <source>
        <dbReference type="EMBL" id="XDK24375.1"/>
    </source>
</evidence>